<comment type="caution">
    <text evidence="2">The sequence shown here is derived from an EMBL/GenBank/DDBJ whole genome shotgun (WGS) entry which is preliminary data.</text>
</comment>
<name>A0A327ZA60_9ACTN</name>
<evidence type="ECO:0000313" key="2">
    <source>
        <dbReference type="EMBL" id="RAK31398.1"/>
    </source>
</evidence>
<protein>
    <submittedName>
        <fullName evidence="2">Uncharacterized protein</fullName>
    </submittedName>
</protein>
<sequence length="103" mass="11514">MHRDGDMEDGDVSRIPDLLAELDEPRDDEHPDIAISDDDTAWSLSAFQGGLVVWENVEDSAEPHHLANVARAELHRIMLLVAEGRLDEVGRLDWQPGYHPPAP</sequence>
<proteinExistence type="predicted"/>
<dbReference type="AlphaFoldDB" id="A0A327ZA60"/>
<evidence type="ECO:0000256" key="1">
    <source>
        <dbReference type="SAM" id="MobiDB-lite"/>
    </source>
</evidence>
<dbReference type="EMBL" id="QLMJ01000015">
    <property type="protein sequence ID" value="RAK31398.1"/>
    <property type="molecule type" value="Genomic_DNA"/>
</dbReference>
<evidence type="ECO:0000313" key="3">
    <source>
        <dbReference type="Proteomes" id="UP000249341"/>
    </source>
</evidence>
<accession>A0A327ZA60</accession>
<keyword evidence="3" id="KW-1185">Reference proteome</keyword>
<organism evidence="2 3">
    <name type="scientific">Actinoplanes lutulentus</name>
    <dbReference type="NCBI Taxonomy" id="1287878"/>
    <lineage>
        <taxon>Bacteria</taxon>
        <taxon>Bacillati</taxon>
        <taxon>Actinomycetota</taxon>
        <taxon>Actinomycetes</taxon>
        <taxon>Micromonosporales</taxon>
        <taxon>Micromonosporaceae</taxon>
        <taxon>Actinoplanes</taxon>
    </lineage>
</organism>
<reference evidence="2 3" key="1">
    <citation type="submission" date="2018-06" db="EMBL/GenBank/DDBJ databases">
        <title>Genomic Encyclopedia of Type Strains, Phase III (KMG-III): the genomes of soil and plant-associated and newly described type strains.</title>
        <authorList>
            <person name="Whitman W."/>
        </authorList>
    </citation>
    <scope>NUCLEOTIDE SEQUENCE [LARGE SCALE GENOMIC DNA]</scope>
    <source>
        <strain evidence="2 3">CGMCC 4.7090</strain>
    </source>
</reference>
<feature type="compositionally biased region" description="Acidic residues" evidence="1">
    <location>
        <begin position="1"/>
        <end position="10"/>
    </location>
</feature>
<gene>
    <name evidence="2" type="ORF">B0I29_115205</name>
</gene>
<dbReference type="Proteomes" id="UP000249341">
    <property type="component" value="Unassembled WGS sequence"/>
</dbReference>
<feature type="region of interest" description="Disordered" evidence="1">
    <location>
        <begin position="1"/>
        <end position="35"/>
    </location>
</feature>